<dbReference type="Proteomes" id="UP001642720">
    <property type="component" value="Unassembled WGS sequence"/>
</dbReference>
<feature type="region of interest" description="Disordered" evidence="1">
    <location>
        <begin position="57"/>
        <end position="109"/>
    </location>
</feature>
<dbReference type="GeneID" id="300577581"/>
<feature type="region of interest" description="Disordered" evidence="1">
    <location>
        <begin position="317"/>
        <end position="346"/>
    </location>
</feature>
<name>A0ABY2H1K4_9HYPO</name>
<evidence type="ECO:0000313" key="2">
    <source>
        <dbReference type="EMBL" id="TFB02120.1"/>
    </source>
</evidence>
<comment type="caution">
    <text evidence="2">The sequence shown here is derived from an EMBL/GenBank/DDBJ whole genome shotgun (WGS) entry which is preliminary data.</text>
</comment>
<dbReference type="RefSeq" id="XP_073558321.1">
    <property type="nucleotide sequence ID" value="XM_073703131.1"/>
</dbReference>
<feature type="compositionally biased region" description="Basic and acidic residues" evidence="1">
    <location>
        <begin position="67"/>
        <end position="83"/>
    </location>
</feature>
<keyword evidence="3" id="KW-1185">Reference proteome</keyword>
<dbReference type="EMBL" id="PPTA01000007">
    <property type="protein sequence ID" value="TFB02120.1"/>
    <property type="molecule type" value="Genomic_DNA"/>
</dbReference>
<feature type="region of interest" description="Disordered" evidence="1">
    <location>
        <begin position="1"/>
        <end position="26"/>
    </location>
</feature>
<evidence type="ECO:0000313" key="3">
    <source>
        <dbReference type="Proteomes" id="UP001642720"/>
    </source>
</evidence>
<organism evidence="2 3">
    <name type="scientific">Trichoderma ghanense</name>
    <dbReference type="NCBI Taxonomy" id="65468"/>
    <lineage>
        <taxon>Eukaryota</taxon>
        <taxon>Fungi</taxon>
        <taxon>Dikarya</taxon>
        <taxon>Ascomycota</taxon>
        <taxon>Pezizomycotina</taxon>
        <taxon>Sordariomycetes</taxon>
        <taxon>Hypocreomycetidae</taxon>
        <taxon>Hypocreales</taxon>
        <taxon>Hypocreaceae</taxon>
        <taxon>Trichoderma</taxon>
    </lineage>
</organism>
<accession>A0ABY2H1K4</accession>
<protein>
    <submittedName>
        <fullName evidence="2">Uncharacterized protein</fullName>
    </submittedName>
</protein>
<reference evidence="2 3" key="1">
    <citation type="submission" date="2018-01" db="EMBL/GenBank/DDBJ databases">
        <title>Genome characterization of the sugarcane-associated fungus Trichoderma ghanense CCMA-1212 and their application in lignocelulose bioconversion.</title>
        <authorList>
            <person name="Steindorff A.S."/>
            <person name="Mendes T.D."/>
            <person name="Vilela E.S.D."/>
            <person name="Rodrigues D.S."/>
            <person name="Formighieri E.F."/>
            <person name="Melo I.S."/>
            <person name="Favaro L.C.L."/>
        </authorList>
    </citation>
    <scope>NUCLEOTIDE SEQUENCE [LARGE SCALE GENOMIC DNA]</scope>
    <source>
        <strain evidence="2 3">CCMA-1212</strain>
    </source>
</reference>
<feature type="compositionally biased region" description="Basic and acidic residues" evidence="1">
    <location>
        <begin position="98"/>
        <end position="109"/>
    </location>
</feature>
<proteinExistence type="predicted"/>
<gene>
    <name evidence="2" type="ORF">CCMA1212_005886</name>
</gene>
<sequence length="346" mass="36757">MQSEGPSKLANSKSAGTALGEKDRGRDVPMAAVVNVHSNNLWSARCTEVKEGKIQGEVQGHLTNAARTKEARSRTGQAERPDDGAGVPEANTGGRGSSQDKDAGVARRSHDACTAEGIYSVVFRHRGQWVDSRGGNDGEELQQVHAARACRGALGTSTSAATRTSAAGGLACTRTCPRLSLGRLLFKPDLSYAAIERSVPSQVPLPKIAPSSFAAELPQVFALGAAGSAQAATYCLNSKDGNCPLAVPASKQQQTRRGLWSGSLDAWSWQEKAWHFCIIIIIVVVTSQAHDADAARIHQPVRHAATTNHHTHPPFFASTSLSPRFLTSPRTRRHRSPVLPPAAGDE</sequence>
<evidence type="ECO:0000256" key="1">
    <source>
        <dbReference type="SAM" id="MobiDB-lite"/>
    </source>
</evidence>
<feature type="compositionally biased region" description="Polar residues" evidence="1">
    <location>
        <begin position="1"/>
        <end position="15"/>
    </location>
</feature>